<gene>
    <name evidence="2" type="ORF">HDA45_003053</name>
</gene>
<dbReference type="InterPro" id="IPR001054">
    <property type="entry name" value="A/G_cyclase"/>
</dbReference>
<comment type="caution">
    <text evidence="2">The sequence shown here is derived from an EMBL/GenBank/DDBJ whole genome shotgun (WGS) entry which is preliminary data.</text>
</comment>
<evidence type="ECO:0000313" key="3">
    <source>
        <dbReference type="Proteomes" id="UP000580861"/>
    </source>
</evidence>
<dbReference type="Proteomes" id="UP000580861">
    <property type="component" value="Unassembled WGS sequence"/>
</dbReference>
<feature type="domain" description="Guanylate cyclase" evidence="1">
    <location>
        <begin position="232"/>
        <end position="375"/>
    </location>
</feature>
<dbReference type="EMBL" id="JACHMX010000001">
    <property type="protein sequence ID" value="MBB5852966.1"/>
    <property type="molecule type" value="Genomic_DNA"/>
</dbReference>
<dbReference type="GO" id="GO:0009190">
    <property type="term" value="P:cyclic nucleotide biosynthetic process"/>
    <property type="evidence" value="ECO:0007669"/>
    <property type="project" value="InterPro"/>
</dbReference>
<organism evidence="2 3">
    <name type="scientific">Amycolatopsis umgeniensis</name>
    <dbReference type="NCBI Taxonomy" id="336628"/>
    <lineage>
        <taxon>Bacteria</taxon>
        <taxon>Bacillati</taxon>
        <taxon>Actinomycetota</taxon>
        <taxon>Actinomycetes</taxon>
        <taxon>Pseudonocardiales</taxon>
        <taxon>Pseudonocardiaceae</taxon>
        <taxon>Amycolatopsis</taxon>
    </lineage>
</organism>
<dbReference type="GO" id="GO:0035556">
    <property type="term" value="P:intracellular signal transduction"/>
    <property type="evidence" value="ECO:0007669"/>
    <property type="project" value="InterPro"/>
</dbReference>
<keyword evidence="3" id="KW-1185">Reference proteome</keyword>
<evidence type="ECO:0000313" key="2">
    <source>
        <dbReference type="EMBL" id="MBB5852966.1"/>
    </source>
</evidence>
<dbReference type="InterPro" id="IPR029787">
    <property type="entry name" value="Nucleotide_cyclase"/>
</dbReference>
<dbReference type="SUPFAM" id="SSF55073">
    <property type="entry name" value="Nucleotide cyclase"/>
    <property type="match status" value="1"/>
</dbReference>
<dbReference type="RefSeq" id="WP_184895795.1">
    <property type="nucleotide sequence ID" value="NZ_JACHMX010000001.1"/>
</dbReference>
<name>A0A841AYM5_9PSEU</name>
<dbReference type="AlphaFoldDB" id="A0A841AYM5"/>
<protein>
    <recommendedName>
        <fullName evidence="1">Guanylate cyclase domain-containing protein</fullName>
    </recommendedName>
</protein>
<reference evidence="2 3" key="1">
    <citation type="submission" date="2020-08" db="EMBL/GenBank/DDBJ databases">
        <title>Sequencing the genomes of 1000 actinobacteria strains.</title>
        <authorList>
            <person name="Klenk H.-P."/>
        </authorList>
    </citation>
    <scope>NUCLEOTIDE SEQUENCE [LARGE SCALE GENOMIC DNA]</scope>
    <source>
        <strain evidence="2 3">DSM 45272</strain>
    </source>
</reference>
<sequence length="450" mass="49693">MTYEIIDCDDDFMRLPVAPAQVWVIASLEMCVRNRGTDYLLLTYPSYPLNGASNPNGHDEGYWAIPFVAFPVPISYSAPTTAGSLRSLAGTIGMPVLKEAVSQLAYQMGLQDTIFDYRGEFFELKNSPRTPELVKAYKVVRFGLTSLASVSVRNLADPDVRYGYAYLPLSNYEVATKVKHSPAHHRTERWYLGKPLMSDIDYILSDQGRRRSIATTSIDIDDQVFFRRETGLLLAADLSGYGAALRYVHENMRSFREDPTAIQDSFRRAVSESFERMLTRLGATQVQLAGDGFVAALPKRVTQDLQHAVVEVLSEWRLVVDDVASLNAAIRDPKFQVGSRIALHLGDYSYGRVGGAGSFSAAFDGAAIIEVVRLEQGLGAAMKRPKDGLETVEPLPQKGNCVAISQDLEQSLECCSELEDSSFTLLGHYRLESKESTATALVGELNSDES</sequence>
<proteinExistence type="predicted"/>
<accession>A0A841AYM5</accession>
<dbReference type="PROSITE" id="PS50125">
    <property type="entry name" value="GUANYLATE_CYCLASE_2"/>
    <property type="match status" value="1"/>
</dbReference>
<evidence type="ECO:0000259" key="1">
    <source>
        <dbReference type="PROSITE" id="PS50125"/>
    </source>
</evidence>
<dbReference type="GO" id="GO:0004016">
    <property type="term" value="F:adenylate cyclase activity"/>
    <property type="evidence" value="ECO:0007669"/>
    <property type="project" value="UniProtKB-ARBA"/>
</dbReference>